<evidence type="ECO:0000256" key="1">
    <source>
        <dbReference type="SAM" id="Coils"/>
    </source>
</evidence>
<dbReference type="PANTHER" id="PTHR38753:SF1">
    <property type="entry name" value="SLR1441 PROTEIN"/>
    <property type="match status" value="1"/>
</dbReference>
<dbReference type="RefSeq" id="WP_221288794.1">
    <property type="nucleotide sequence ID" value="NZ_AP024597.1"/>
</dbReference>
<evidence type="ECO:0008006" key="4">
    <source>
        <dbReference type="Google" id="ProtNLM"/>
    </source>
</evidence>
<reference evidence="2 3" key="1">
    <citation type="submission" date="2021-04" db="EMBL/GenBank/DDBJ databases">
        <title>Complete genome sequence of Stygiolobus sp. KN-1.</title>
        <authorList>
            <person name="Nakamura K."/>
            <person name="Sakai H."/>
            <person name="Kurosawa N."/>
        </authorList>
    </citation>
    <scope>NUCLEOTIDE SEQUENCE [LARGE SCALE GENOMIC DNA]</scope>
    <source>
        <strain evidence="2 3">KN-1</strain>
    </source>
</reference>
<dbReference type="InterPro" id="IPR024271">
    <property type="entry name" value="DUF3782"/>
</dbReference>
<dbReference type="Gene3D" id="1.20.5.340">
    <property type="match status" value="1"/>
</dbReference>
<evidence type="ECO:0000313" key="3">
    <source>
        <dbReference type="Proteomes" id="UP000825123"/>
    </source>
</evidence>
<keyword evidence="1" id="KW-0175">Coiled coil</keyword>
<accession>A0A8D5U3T7</accession>
<dbReference type="Pfam" id="PF12644">
    <property type="entry name" value="DUF3782"/>
    <property type="match status" value="1"/>
</dbReference>
<keyword evidence="3" id="KW-1185">Reference proteome</keyword>
<dbReference type="InterPro" id="IPR011335">
    <property type="entry name" value="Restrct_endonuc-II-like"/>
</dbReference>
<proteinExistence type="predicted"/>
<feature type="coiled-coil region" evidence="1">
    <location>
        <begin position="36"/>
        <end position="161"/>
    </location>
</feature>
<dbReference type="EMBL" id="AP024597">
    <property type="protein sequence ID" value="BCU68861.1"/>
    <property type="molecule type" value="Genomic_DNA"/>
</dbReference>
<dbReference type="KEGG" id="csty:KN1_01580"/>
<gene>
    <name evidence="2" type="ORF">KN1_01580</name>
</gene>
<dbReference type="Gene3D" id="1.20.5.300">
    <property type="match status" value="1"/>
</dbReference>
<dbReference type="GeneID" id="66161910"/>
<dbReference type="AlphaFoldDB" id="A0A8D5U3T7"/>
<evidence type="ECO:0000313" key="2">
    <source>
        <dbReference type="EMBL" id="BCU68861.1"/>
    </source>
</evidence>
<sequence length="290" mass="32875">MSEKIIEEILNNPQLLSALAEKVYERLKDEMVIKKLDEYGASIRTLQEEVKKLTEAVVTLQEEVKRQGEAIKSLQQAVEKQGEAIVSLQKTVDKHTEAITSLQEEGKKLTEAVLSLQKTVEKQGEAIMSLQGEVKKLTETVDKHGEAIASLQQEVKKLSTEIGGFTMRAGKGIERTILEVYKEALKLHGIDPSKVVHGVIVDDLGIVSKGRAYEVDFYETDDYVYVFEVKNFADEDTLDQIDIRRKLFSAKYPDKRVKVFLVANFILKRVKEELEKEGVEVIYSHIISDY</sequence>
<name>A0A8D5U3T7_9CREN</name>
<dbReference type="PANTHER" id="PTHR38753">
    <property type="entry name" value="SLR1441 PROTEIN"/>
    <property type="match status" value="1"/>
</dbReference>
<dbReference type="SUPFAM" id="SSF52980">
    <property type="entry name" value="Restriction endonuclease-like"/>
    <property type="match status" value="1"/>
</dbReference>
<organism evidence="2 3">
    <name type="scientific">Stygiolobus caldivivus</name>
    <dbReference type="NCBI Taxonomy" id="2824673"/>
    <lineage>
        <taxon>Archaea</taxon>
        <taxon>Thermoproteota</taxon>
        <taxon>Thermoprotei</taxon>
        <taxon>Sulfolobales</taxon>
        <taxon>Sulfolobaceae</taxon>
        <taxon>Stygiolobus</taxon>
    </lineage>
</organism>
<protein>
    <recommendedName>
        <fullName evidence="4">DUF3782 domain-containing protein</fullName>
    </recommendedName>
</protein>
<dbReference type="Proteomes" id="UP000825123">
    <property type="component" value="Chromosome"/>
</dbReference>